<comment type="catalytic activity">
    <reaction evidence="1">
        <text>Hydrolysis of terminal non-reducing N-acetyl-D-hexosamine residues in N-acetyl-beta-D-hexosaminides.</text>
        <dbReference type="EC" id="3.2.1.52"/>
    </reaction>
</comment>
<protein>
    <recommendedName>
        <fullName evidence="3">beta-N-acetylhexosaminidase</fullName>
        <ecNumber evidence="3">3.2.1.52</ecNumber>
    </recommendedName>
</protein>
<comment type="similarity">
    <text evidence="2 6">Belongs to the glycosyl hydrolase 3 family.</text>
</comment>
<dbReference type="PANTHER" id="PTHR30480:SF13">
    <property type="entry name" value="BETA-HEXOSAMINIDASE"/>
    <property type="match status" value="1"/>
</dbReference>
<dbReference type="Proteomes" id="UP000184418">
    <property type="component" value="Unassembled WGS sequence"/>
</dbReference>
<dbReference type="InterPro" id="IPR050226">
    <property type="entry name" value="NagZ_Beta-hexosaminidase"/>
</dbReference>
<evidence type="ECO:0000259" key="9">
    <source>
        <dbReference type="Pfam" id="PF00144"/>
    </source>
</evidence>
<accession>A0A1M6LR51</accession>
<reference evidence="12 13" key="1">
    <citation type="submission" date="2016-11" db="EMBL/GenBank/DDBJ databases">
        <authorList>
            <person name="Jaros S."/>
            <person name="Januszkiewicz K."/>
            <person name="Wedrychowicz H."/>
        </authorList>
    </citation>
    <scope>NUCLEOTIDE SEQUENCE [LARGE SCALE GENOMIC DNA]</scope>
    <source>
        <strain evidence="12 13">DSM 21074</strain>
    </source>
</reference>
<dbReference type="Pfam" id="PF00933">
    <property type="entry name" value="Glyco_hydro_3"/>
    <property type="match status" value="1"/>
</dbReference>
<dbReference type="Pfam" id="PF01915">
    <property type="entry name" value="Glyco_hydro_3_C"/>
    <property type="match status" value="1"/>
</dbReference>
<dbReference type="PRINTS" id="PR00133">
    <property type="entry name" value="GLHYDRLASE3"/>
</dbReference>
<gene>
    <name evidence="12" type="ORF">SAMN02745146_0020</name>
</gene>
<dbReference type="InterPro" id="IPR036962">
    <property type="entry name" value="Glyco_hydro_3_N_sf"/>
</dbReference>
<feature type="domain" description="Beta-lactamase-related" evidence="9">
    <location>
        <begin position="682"/>
        <end position="1067"/>
    </location>
</feature>
<feature type="signal peptide" evidence="8">
    <location>
        <begin position="1"/>
        <end position="23"/>
    </location>
</feature>
<feature type="domain" description="Glycoside hydrolase family 3 N-terminal" evidence="10">
    <location>
        <begin position="133"/>
        <end position="446"/>
    </location>
</feature>
<keyword evidence="8" id="KW-0732">Signal</keyword>
<dbReference type="InterPro" id="IPR036881">
    <property type="entry name" value="Glyco_hydro_3_C_sf"/>
</dbReference>
<dbReference type="GO" id="GO:0009254">
    <property type="term" value="P:peptidoglycan turnover"/>
    <property type="evidence" value="ECO:0007669"/>
    <property type="project" value="TreeGrafter"/>
</dbReference>
<dbReference type="RefSeq" id="WP_234988808.1">
    <property type="nucleotide sequence ID" value="NZ_FQYN01000010.1"/>
</dbReference>
<dbReference type="InterPro" id="IPR012338">
    <property type="entry name" value="Beta-lactam/transpept-like"/>
</dbReference>
<evidence type="ECO:0000256" key="3">
    <source>
        <dbReference type="ARBA" id="ARBA00012663"/>
    </source>
</evidence>
<dbReference type="Gene3D" id="3.40.50.1700">
    <property type="entry name" value="Glycoside hydrolase family 3 C-terminal domain"/>
    <property type="match status" value="1"/>
</dbReference>
<keyword evidence="5 6" id="KW-0326">Glycosidase</keyword>
<evidence type="ECO:0000256" key="7">
    <source>
        <dbReference type="SAM" id="MobiDB-lite"/>
    </source>
</evidence>
<dbReference type="PROSITE" id="PS00775">
    <property type="entry name" value="GLYCOSYL_HYDROL_F3"/>
    <property type="match status" value="1"/>
</dbReference>
<feature type="compositionally biased region" description="Basic residues" evidence="7">
    <location>
        <begin position="27"/>
        <end position="36"/>
    </location>
</feature>
<name>A0A1M6LR51_9BACT</name>
<dbReference type="STRING" id="1121955.SAMN02745146_0020"/>
<dbReference type="EC" id="3.2.1.52" evidence="3"/>
<evidence type="ECO:0000256" key="8">
    <source>
        <dbReference type="SAM" id="SignalP"/>
    </source>
</evidence>
<dbReference type="InterPro" id="IPR019800">
    <property type="entry name" value="Glyco_hydro_3_AS"/>
</dbReference>
<evidence type="ECO:0000313" key="13">
    <source>
        <dbReference type="Proteomes" id="UP000184418"/>
    </source>
</evidence>
<organism evidence="12 13">
    <name type="scientific">Hymenobacter daecheongensis DSM 21074</name>
    <dbReference type="NCBI Taxonomy" id="1121955"/>
    <lineage>
        <taxon>Bacteria</taxon>
        <taxon>Pseudomonadati</taxon>
        <taxon>Bacteroidota</taxon>
        <taxon>Cytophagia</taxon>
        <taxon>Cytophagales</taxon>
        <taxon>Hymenobacteraceae</taxon>
        <taxon>Hymenobacter</taxon>
    </lineage>
</organism>
<dbReference type="InterPro" id="IPR002772">
    <property type="entry name" value="Glyco_hydro_3_C"/>
</dbReference>
<feature type="compositionally biased region" description="Low complexity" evidence="7">
    <location>
        <begin position="78"/>
        <end position="91"/>
    </location>
</feature>
<dbReference type="InterPro" id="IPR001764">
    <property type="entry name" value="Glyco_hydro_3_N"/>
</dbReference>
<dbReference type="EMBL" id="FQYN01000010">
    <property type="protein sequence ID" value="SHJ73663.1"/>
    <property type="molecule type" value="Genomic_DNA"/>
</dbReference>
<dbReference type="SUPFAM" id="SSF56601">
    <property type="entry name" value="beta-lactamase/transpeptidase-like"/>
    <property type="match status" value="1"/>
</dbReference>
<evidence type="ECO:0000256" key="5">
    <source>
        <dbReference type="ARBA" id="ARBA00023295"/>
    </source>
</evidence>
<dbReference type="Pfam" id="PF00144">
    <property type="entry name" value="Beta-lactamase"/>
    <property type="match status" value="1"/>
</dbReference>
<dbReference type="Gene3D" id="3.20.20.300">
    <property type="entry name" value="Glycoside hydrolase, family 3, N-terminal domain"/>
    <property type="match status" value="1"/>
</dbReference>
<dbReference type="Gene3D" id="3.40.710.10">
    <property type="entry name" value="DD-peptidase/beta-lactamase superfamily"/>
    <property type="match status" value="1"/>
</dbReference>
<evidence type="ECO:0000259" key="11">
    <source>
        <dbReference type="Pfam" id="PF01915"/>
    </source>
</evidence>
<dbReference type="GO" id="GO:0004563">
    <property type="term" value="F:beta-N-acetylhexosaminidase activity"/>
    <property type="evidence" value="ECO:0007669"/>
    <property type="project" value="UniProtKB-EC"/>
</dbReference>
<dbReference type="PANTHER" id="PTHR30480">
    <property type="entry name" value="BETA-HEXOSAMINIDASE-RELATED"/>
    <property type="match status" value="1"/>
</dbReference>
<evidence type="ECO:0000256" key="6">
    <source>
        <dbReference type="RuleBase" id="RU361161"/>
    </source>
</evidence>
<evidence type="ECO:0000256" key="4">
    <source>
        <dbReference type="ARBA" id="ARBA00022801"/>
    </source>
</evidence>
<feature type="chain" id="PRO_5012793745" description="beta-N-acetylhexosaminidase" evidence="8">
    <location>
        <begin position="24"/>
        <end position="1102"/>
    </location>
</feature>
<feature type="compositionally biased region" description="Low complexity" evidence="7">
    <location>
        <begin position="37"/>
        <end position="52"/>
    </location>
</feature>
<dbReference type="AlphaFoldDB" id="A0A1M6LR51"/>
<evidence type="ECO:0000259" key="10">
    <source>
        <dbReference type="Pfam" id="PF00933"/>
    </source>
</evidence>
<keyword evidence="4 6" id="KW-0378">Hydrolase</keyword>
<dbReference type="GO" id="GO:0005975">
    <property type="term" value="P:carbohydrate metabolic process"/>
    <property type="evidence" value="ECO:0007669"/>
    <property type="project" value="InterPro"/>
</dbReference>
<sequence length="1102" mass="122299">MRYSRLLPFLWLLLVLLSPADLAAQRRKKSSARKKTAQTSAQRGKKSSAAAKHAARRRQEIADYQEAQARQRARLRANARPAPATPAAAAAPAPPVAPAAKAARLRGNLPVPFAAQMAGSRWVDSVMRTLTPDQRVAQLFMVAAYSNRTRVDEDSVSALIQQYGIGGLIFFQGGPVRQSKLLNRYQSQARVPLLVAMDAEWGVGMRLDSVQRFPFQMSLGGLRDNQLVYDMGEEVAAQFKRLGMHVNFAPVVDVNNNAANPVIGFRSWGENRENVTEKSYLYMKGMQDNGILAVAKHFPGHGDTDTDSHLALPLLRIDRRRLDTLELFPFRDLMRRGLGGMMVAHLNIPALDTTGLPSTLSKPIITGLLKQKMGFQGVIFTDAMNMKGVISKYPPGDADLRALLAGNDVLEFSKNIPLALKMIRDAINQGQISQEEIDRRCRKVLALKQWAGLHKYQPINLKNLTADLNTSHAQALSHRLSELSVTLLRNQRSLLPLQRLDTLRLATLTIGTRDTTDFQRTVADYAPADNYWLAATATLDELTQMRETLKRYNTVLVGVNNLGRLPATSFGITPETNLLLRELTGPKQRVVVSVFGNAYAVAKIRDLDRADAVVLAYQESRNAQENAAEVIFGGLGASGQLPVTVTDKYARGYGLTTKGGLRLRYGFPEDVEMSPNLEARVDSIMNGALAARAFPGGEVLIARRGTVVLRKSYGTHTFHDAPAQAGRASRAVRNTDLYDLASVTKTSAALPALMKLQDEGKFNPDMTLGQLFPEFKGTNKQDLKLRDVLAHQARLKAWIPFWRDYTKPKGFFNWVISKSPAAKDVPLNRPTELSRRFFRPDSSARFPFRAATRLWARKDFPQRITKAIAESPLNEKPGYVYSDLSFIMYPQFVKRASGKSLDRFVTDEFYRPLGATTLSFNPTRRFPLSRIAPTEYDSLFRRSLLHGTVDDEGAALLGGLSGHAGLFGNANDLAKLVQLYAWNGSYGGQQLLKAETLQEYTRCQFCPDNRRALGFDRPALNPAVNSAKSASPQSYGHTGFTGTYFWVDPKEDLICIVLTNRVNPSRRNNKISELNVRTGVLQVALESVRKVQKQAVETSVEE</sequence>
<dbReference type="SUPFAM" id="SSF52279">
    <property type="entry name" value="Beta-D-glucan exohydrolase, C-terminal domain"/>
    <property type="match status" value="1"/>
</dbReference>
<dbReference type="SUPFAM" id="SSF51445">
    <property type="entry name" value="(Trans)glycosidases"/>
    <property type="match status" value="1"/>
</dbReference>
<dbReference type="InterPro" id="IPR017853">
    <property type="entry name" value="GH"/>
</dbReference>
<evidence type="ECO:0000313" key="12">
    <source>
        <dbReference type="EMBL" id="SHJ73663.1"/>
    </source>
</evidence>
<feature type="domain" description="Glycoside hydrolase family 3 C-terminal" evidence="11">
    <location>
        <begin position="485"/>
        <end position="649"/>
    </location>
</feature>
<feature type="region of interest" description="Disordered" evidence="7">
    <location>
        <begin position="27"/>
        <end position="93"/>
    </location>
</feature>
<evidence type="ECO:0000256" key="1">
    <source>
        <dbReference type="ARBA" id="ARBA00001231"/>
    </source>
</evidence>
<keyword evidence="13" id="KW-1185">Reference proteome</keyword>
<dbReference type="InterPro" id="IPR001466">
    <property type="entry name" value="Beta-lactam-related"/>
</dbReference>
<evidence type="ECO:0000256" key="2">
    <source>
        <dbReference type="ARBA" id="ARBA00005336"/>
    </source>
</evidence>
<proteinExistence type="inferred from homology"/>